<dbReference type="EMBL" id="MHSK01000003">
    <property type="protein sequence ID" value="OHA42933.1"/>
    <property type="molecule type" value="Genomic_DNA"/>
</dbReference>
<dbReference type="CDD" id="cd07750">
    <property type="entry name" value="PolyPPase_VTC_like"/>
    <property type="match status" value="1"/>
</dbReference>
<dbReference type="AlphaFoldDB" id="A0A1G2P3S9"/>
<evidence type="ECO:0000313" key="3">
    <source>
        <dbReference type="Proteomes" id="UP000177269"/>
    </source>
</evidence>
<dbReference type="GO" id="GO:0006799">
    <property type="term" value="P:polyphosphate biosynthetic process"/>
    <property type="evidence" value="ECO:0007669"/>
    <property type="project" value="UniProtKB-ARBA"/>
</dbReference>
<sequence>MKSEQHSYIISRYEFKYILDSIEAERLQNYMEKIGLESDDYSNKGPYVVNSLYFDTPFLDDYYDKDASLLTRKKVRARIYGDNWSNNHSLIWLEIKNKRNFHIIKERLGISADDWESFISTFNPFLITRDNLTQKDKEFIDKFSHLYIKGRYRPHIIVKYRRAAFLDSFISKIRITFDSNISACFANEDFREDFMTPVHFGSTIMEAKFNDKLPWWFTKAVENFDLKRSDFSKYSRSVAMLRNSYKIPLSR</sequence>
<evidence type="ECO:0000259" key="1">
    <source>
        <dbReference type="Pfam" id="PF09359"/>
    </source>
</evidence>
<reference evidence="2 3" key="1">
    <citation type="journal article" date="2016" name="Nat. Commun.">
        <title>Thousands of microbial genomes shed light on interconnected biogeochemical processes in an aquifer system.</title>
        <authorList>
            <person name="Anantharaman K."/>
            <person name="Brown C.T."/>
            <person name="Hug L.A."/>
            <person name="Sharon I."/>
            <person name="Castelle C.J."/>
            <person name="Probst A.J."/>
            <person name="Thomas B.C."/>
            <person name="Singh A."/>
            <person name="Wilkins M.J."/>
            <person name="Karaoz U."/>
            <person name="Brodie E.L."/>
            <person name="Williams K.H."/>
            <person name="Hubbard S.S."/>
            <person name="Banfield J.F."/>
        </authorList>
    </citation>
    <scope>NUCLEOTIDE SEQUENCE [LARGE SCALE GENOMIC DNA]</scope>
</reference>
<comment type="caution">
    <text evidence="2">The sequence shown here is derived from an EMBL/GenBank/DDBJ whole genome shotgun (WGS) entry which is preliminary data.</text>
</comment>
<dbReference type="InterPro" id="IPR018966">
    <property type="entry name" value="VTC_domain"/>
</dbReference>
<protein>
    <recommendedName>
        <fullName evidence="1">VTC domain-containing protein</fullName>
    </recommendedName>
</protein>
<dbReference type="Pfam" id="PF09359">
    <property type="entry name" value="VTC"/>
    <property type="match status" value="1"/>
</dbReference>
<feature type="domain" description="VTC" evidence="1">
    <location>
        <begin position="12"/>
        <end position="241"/>
    </location>
</feature>
<organism evidence="2 3">
    <name type="scientific">Candidatus Taylorbacteria bacterium RIFCSPLOWO2_12_FULL_43_20</name>
    <dbReference type="NCBI Taxonomy" id="1802332"/>
    <lineage>
        <taxon>Bacteria</taxon>
        <taxon>Candidatus Tayloriibacteriota</taxon>
    </lineage>
</organism>
<dbReference type="InterPro" id="IPR042267">
    <property type="entry name" value="VTC_sf"/>
</dbReference>
<proteinExistence type="predicted"/>
<gene>
    <name evidence="2" type="ORF">A3G52_02345</name>
</gene>
<dbReference type="Gene3D" id="3.20.100.30">
    <property type="entry name" value="VTC, catalytic tunnel domain"/>
    <property type="match status" value="1"/>
</dbReference>
<dbReference type="Proteomes" id="UP000177269">
    <property type="component" value="Unassembled WGS sequence"/>
</dbReference>
<evidence type="ECO:0000313" key="2">
    <source>
        <dbReference type="EMBL" id="OHA42933.1"/>
    </source>
</evidence>
<accession>A0A1G2P3S9</accession>
<name>A0A1G2P3S9_9BACT</name>